<evidence type="ECO:0000259" key="2">
    <source>
        <dbReference type="Pfam" id="PF00174"/>
    </source>
</evidence>
<reference evidence="3 4" key="1">
    <citation type="submission" date="2020-08" db="EMBL/GenBank/DDBJ databases">
        <title>The Agave Microbiome: Exploring the role of microbial communities in plant adaptations to desert environments.</title>
        <authorList>
            <person name="Partida-Martinez L.P."/>
        </authorList>
    </citation>
    <scope>NUCLEOTIDE SEQUENCE [LARGE SCALE GENOMIC DNA]</scope>
    <source>
        <strain evidence="3 4">AS2.3</strain>
    </source>
</reference>
<feature type="region of interest" description="Disordered" evidence="1">
    <location>
        <begin position="1"/>
        <end position="27"/>
    </location>
</feature>
<dbReference type="Pfam" id="PF00174">
    <property type="entry name" value="Oxidored_molyb"/>
    <property type="match status" value="1"/>
</dbReference>
<comment type="caution">
    <text evidence="3">The sequence shown here is derived from an EMBL/GenBank/DDBJ whole genome shotgun (WGS) entry which is preliminary data.</text>
</comment>
<dbReference type="SUPFAM" id="SSF56524">
    <property type="entry name" value="Oxidoreductase molybdopterin-binding domain"/>
    <property type="match status" value="1"/>
</dbReference>
<feature type="domain" description="Oxidoreductase molybdopterin-binding" evidence="2">
    <location>
        <begin position="65"/>
        <end position="208"/>
    </location>
</feature>
<evidence type="ECO:0000256" key="1">
    <source>
        <dbReference type="SAM" id="MobiDB-lite"/>
    </source>
</evidence>
<dbReference type="PANTHER" id="PTHR43032">
    <property type="entry name" value="PROTEIN-METHIONINE-SULFOXIDE REDUCTASE"/>
    <property type="match status" value="1"/>
</dbReference>
<dbReference type="Proteomes" id="UP000517753">
    <property type="component" value="Unassembled WGS sequence"/>
</dbReference>
<dbReference type="EMBL" id="JACCBY010000003">
    <property type="protein sequence ID" value="NYD90741.1"/>
    <property type="molecule type" value="Genomic_DNA"/>
</dbReference>
<keyword evidence="4" id="KW-1185">Reference proteome</keyword>
<proteinExistence type="predicted"/>
<dbReference type="InterPro" id="IPR000572">
    <property type="entry name" value="OxRdtase_Mopterin-bd_dom"/>
</dbReference>
<accession>A0A7Y9K2A4</accession>
<sequence>MNGATEIEMTDDATPPDSKLTRSKQRWASEHKFLTGTPARPEHERLPPGQHLVRDWPVLDLGRQPDIPTERWELRIGGMVERPAILDWAAFMALPQTQTRSDIHCVTTWSRYDNDWTGIATRDLIALVRPRDEAAFVMLHGYDGYTTNLPLADFAAEQAMIAHRWNGAPLTRAHGGPARLLVPHLYLWKSAKWLRAIDFLGADKPGFWEVNGYHMRGDPWAEERYG</sequence>
<protein>
    <submittedName>
        <fullName evidence="3">DMSO/TMAO reductase YedYZ molybdopterin-dependent catalytic subunit</fullName>
    </submittedName>
</protein>
<name>A0A7Y9K2A4_9SPHN</name>
<evidence type="ECO:0000313" key="3">
    <source>
        <dbReference type="EMBL" id="NYD90741.1"/>
    </source>
</evidence>
<dbReference type="Gene3D" id="3.90.420.10">
    <property type="entry name" value="Oxidoreductase, molybdopterin-binding domain"/>
    <property type="match status" value="1"/>
</dbReference>
<dbReference type="PANTHER" id="PTHR43032:SF4">
    <property type="entry name" value="OXIDOREDUCTASE MOLYBDOPTERIN-BINDING DOMAIN-CONTAINING PROTEIN"/>
    <property type="match status" value="1"/>
</dbReference>
<dbReference type="AlphaFoldDB" id="A0A7Y9K2A4"/>
<dbReference type="InterPro" id="IPR036374">
    <property type="entry name" value="OxRdtase_Mopterin-bd_sf"/>
</dbReference>
<evidence type="ECO:0000313" key="4">
    <source>
        <dbReference type="Proteomes" id="UP000517753"/>
    </source>
</evidence>
<gene>
    <name evidence="3" type="ORF">HD841_002538</name>
</gene>
<organism evidence="3 4">
    <name type="scientific">Sphingomonas melonis</name>
    <dbReference type="NCBI Taxonomy" id="152682"/>
    <lineage>
        <taxon>Bacteria</taxon>
        <taxon>Pseudomonadati</taxon>
        <taxon>Pseudomonadota</taxon>
        <taxon>Alphaproteobacteria</taxon>
        <taxon>Sphingomonadales</taxon>
        <taxon>Sphingomonadaceae</taxon>
        <taxon>Sphingomonas</taxon>
    </lineage>
</organism>
<dbReference type="CDD" id="cd02109">
    <property type="entry name" value="arch_bact_SO_family_Moco"/>
    <property type="match status" value="1"/>
</dbReference>